<proteinExistence type="predicted"/>
<organism evidence="2 3">
    <name type="scientific">Protopolystoma xenopodis</name>
    <dbReference type="NCBI Taxonomy" id="117903"/>
    <lineage>
        <taxon>Eukaryota</taxon>
        <taxon>Metazoa</taxon>
        <taxon>Spiralia</taxon>
        <taxon>Lophotrochozoa</taxon>
        <taxon>Platyhelminthes</taxon>
        <taxon>Monogenea</taxon>
        <taxon>Polyopisthocotylea</taxon>
        <taxon>Polystomatidea</taxon>
        <taxon>Polystomatidae</taxon>
        <taxon>Protopolystoma</taxon>
    </lineage>
</organism>
<evidence type="ECO:0000313" key="2">
    <source>
        <dbReference type="EMBL" id="VEL13243.1"/>
    </source>
</evidence>
<evidence type="ECO:0000313" key="3">
    <source>
        <dbReference type="Proteomes" id="UP000784294"/>
    </source>
</evidence>
<dbReference type="EMBL" id="CAAALY010017157">
    <property type="protein sequence ID" value="VEL13243.1"/>
    <property type="molecule type" value="Genomic_DNA"/>
</dbReference>
<protein>
    <submittedName>
        <fullName evidence="2">Uncharacterized protein</fullName>
    </submittedName>
</protein>
<gene>
    <name evidence="2" type="ORF">PXEA_LOCUS6683</name>
</gene>
<name>A0A3S5ACZ1_9PLAT</name>
<feature type="region of interest" description="Disordered" evidence="1">
    <location>
        <begin position="59"/>
        <end position="87"/>
    </location>
</feature>
<keyword evidence="3" id="KW-1185">Reference proteome</keyword>
<evidence type="ECO:0000256" key="1">
    <source>
        <dbReference type="SAM" id="MobiDB-lite"/>
    </source>
</evidence>
<comment type="caution">
    <text evidence="2">The sequence shown here is derived from an EMBL/GenBank/DDBJ whole genome shotgun (WGS) entry which is preliminary data.</text>
</comment>
<sequence length="87" mass="9220">MYHGDDVEDGHSLLTTEDGDCYFWDTGSGEAGDLACPVGGMNFAGGQIVGRCKSRERGSVSGIQPQPNCNSAAERTASRTEDMDAFI</sequence>
<dbReference type="AlphaFoldDB" id="A0A3S5ACZ1"/>
<dbReference type="Proteomes" id="UP000784294">
    <property type="component" value="Unassembled WGS sequence"/>
</dbReference>
<accession>A0A3S5ACZ1</accession>
<reference evidence="2" key="1">
    <citation type="submission" date="2018-11" db="EMBL/GenBank/DDBJ databases">
        <authorList>
            <consortium name="Pathogen Informatics"/>
        </authorList>
    </citation>
    <scope>NUCLEOTIDE SEQUENCE</scope>
</reference>
<feature type="compositionally biased region" description="Polar residues" evidence="1">
    <location>
        <begin position="61"/>
        <end position="73"/>
    </location>
</feature>
<feature type="compositionally biased region" description="Basic and acidic residues" evidence="1">
    <location>
        <begin position="76"/>
        <end position="87"/>
    </location>
</feature>